<keyword evidence="2" id="KW-1185">Reference proteome</keyword>
<comment type="caution">
    <text evidence="1">The sequence shown here is derived from an EMBL/GenBank/DDBJ whole genome shotgun (WGS) entry which is preliminary data.</text>
</comment>
<dbReference type="AlphaFoldDB" id="A0AAV9RN13"/>
<proteinExistence type="predicted"/>
<dbReference type="EMBL" id="JAHHUM010001569">
    <property type="protein sequence ID" value="KAK5610439.1"/>
    <property type="molecule type" value="Genomic_DNA"/>
</dbReference>
<evidence type="ECO:0000313" key="2">
    <source>
        <dbReference type="Proteomes" id="UP001311232"/>
    </source>
</evidence>
<accession>A0AAV9RN13</accession>
<gene>
    <name evidence="1" type="ORF">CRENBAI_004658</name>
</gene>
<organism evidence="1 2">
    <name type="scientific">Crenichthys baileyi</name>
    <name type="common">White River springfish</name>
    <dbReference type="NCBI Taxonomy" id="28760"/>
    <lineage>
        <taxon>Eukaryota</taxon>
        <taxon>Metazoa</taxon>
        <taxon>Chordata</taxon>
        <taxon>Craniata</taxon>
        <taxon>Vertebrata</taxon>
        <taxon>Euteleostomi</taxon>
        <taxon>Actinopterygii</taxon>
        <taxon>Neopterygii</taxon>
        <taxon>Teleostei</taxon>
        <taxon>Neoteleostei</taxon>
        <taxon>Acanthomorphata</taxon>
        <taxon>Ovalentaria</taxon>
        <taxon>Atherinomorphae</taxon>
        <taxon>Cyprinodontiformes</taxon>
        <taxon>Goodeidae</taxon>
        <taxon>Crenichthys</taxon>
    </lineage>
</organism>
<name>A0AAV9RN13_9TELE</name>
<evidence type="ECO:0000313" key="1">
    <source>
        <dbReference type="EMBL" id="KAK5610439.1"/>
    </source>
</evidence>
<reference evidence="1 2" key="1">
    <citation type="submission" date="2021-06" db="EMBL/GenBank/DDBJ databases">
        <authorList>
            <person name="Palmer J.M."/>
        </authorList>
    </citation>
    <scope>NUCLEOTIDE SEQUENCE [LARGE SCALE GENOMIC DNA]</scope>
    <source>
        <strain evidence="1 2">MEX-2019</strain>
        <tissue evidence="1">Muscle</tissue>
    </source>
</reference>
<sequence>MQRSGFEREENSKKRRIICTESPTYLRQREEKKLNILSEQDSPFSARFQPHFKPSGSPAVHFWVLQARCCSGQRGGKTPLRLIFNPFSSSSFHPICLRADAADVRVCAASLIKMSA</sequence>
<dbReference type="Proteomes" id="UP001311232">
    <property type="component" value="Unassembled WGS sequence"/>
</dbReference>
<protein>
    <submittedName>
        <fullName evidence="1">Uncharacterized protein</fullName>
    </submittedName>
</protein>